<feature type="non-terminal residue" evidence="14">
    <location>
        <position position="1"/>
    </location>
</feature>
<evidence type="ECO:0000256" key="6">
    <source>
        <dbReference type="ARBA" id="ARBA00022679"/>
    </source>
</evidence>
<evidence type="ECO:0000256" key="5">
    <source>
        <dbReference type="ARBA" id="ARBA00022603"/>
    </source>
</evidence>
<dbReference type="Pfam" id="PF00590">
    <property type="entry name" value="TP_methylase"/>
    <property type="match status" value="1"/>
</dbReference>
<evidence type="ECO:0000256" key="10">
    <source>
        <dbReference type="ARBA" id="ARBA00023244"/>
    </source>
</evidence>
<dbReference type="InterPro" id="IPR006363">
    <property type="entry name" value="Cbl_synth_CobJ/CibH_dom"/>
</dbReference>
<dbReference type="UniPathway" id="UPA00262">
    <property type="reaction ID" value="UER00222"/>
</dbReference>
<comment type="pathway">
    <text evidence="2">Porphyrin-containing compound metabolism; siroheme biosynthesis; sirohydrochlorin from precorrin-2: step 1/1.</text>
</comment>
<evidence type="ECO:0000256" key="1">
    <source>
        <dbReference type="ARBA" id="ARBA00004953"/>
    </source>
</evidence>
<dbReference type="InterPro" id="IPR051810">
    <property type="entry name" value="Precorrin_MeTrfase"/>
</dbReference>
<sequence>PASSPPASSPPTSSPLSSSPLPASSPHASPRLTLVSLGPGDPQQMTLAAHQALREADVVVGYKGYIDALGDLLAPHQTVIASGMQTELERARQALDHAVAGRRVALVSSGDIGIYAMAGPVFELLAARGWTGSEPEVVVLAGISAFQAAAAHLGAAISHDLCVISLSDLLTPWPLIEQRLAAAASGDFVVALYNPRSRERHWQLESAFNILRQQRPANTPVAFATNVTRPDEHVTLTTLAEADPSLANMFTVVLIGNSRSYRMGDRFVTPRGYAAARGIGEAETRGRAEAETPPASSPPDSSPLPSYPIVLTNLSASRTIVVGGGPVGERKVRGLLAVGCAVTLISPDATAELQAWAAAGQIAWQQRPYQAGDLDGAWLVFAATNARSINAQIARDAAERGILCNSADAPNEGTFHLPAIHRNSEYIIAVSTDGNAPGRAAAIRDALARFTAENAE</sequence>
<reference evidence="14 15" key="1">
    <citation type="submission" date="2018-12" db="EMBL/GenBank/DDBJ databases">
        <title>Genome Sequence of Candidatus Viridilinea halotolerans isolated from saline sulfide-rich spring.</title>
        <authorList>
            <person name="Grouzdev D.S."/>
            <person name="Burganskaya E.I."/>
            <person name="Krutkina M.S."/>
            <person name="Sukhacheva M.V."/>
            <person name="Gorlenko V.M."/>
        </authorList>
    </citation>
    <scope>NUCLEOTIDE SEQUENCE [LARGE SCALE GENOMIC DNA]</scope>
    <source>
        <strain evidence="14">Chok-6</strain>
    </source>
</reference>
<feature type="compositionally biased region" description="Basic and acidic residues" evidence="12">
    <location>
        <begin position="280"/>
        <end position="290"/>
    </location>
</feature>
<evidence type="ECO:0000256" key="11">
    <source>
        <dbReference type="ARBA" id="ARBA00047561"/>
    </source>
</evidence>
<proteinExistence type="predicted"/>
<dbReference type="GO" id="GO:0043115">
    <property type="term" value="F:precorrin-2 dehydrogenase activity"/>
    <property type="evidence" value="ECO:0007669"/>
    <property type="project" value="UniProtKB-EC"/>
</dbReference>
<evidence type="ECO:0000256" key="2">
    <source>
        <dbReference type="ARBA" id="ARBA00005010"/>
    </source>
</evidence>
<evidence type="ECO:0000256" key="3">
    <source>
        <dbReference type="ARBA" id="ARBA00012400"/>
    </source>
</evidence>
<keyword evidence="4" id="KW-0169">Cobalamin biosynthesis</keyword>
<keyword evidence="6 14" id="KW-0808">Transferase</keyword>
<feature type="domain" description="Tetrapyrrole methylase" evidence="13">
    <location>
        <begin position="31"/>
        <end position="242"/>
    </location>
</feature>
<keyword evidence="9" id="KW-0520">NAD</keyword>
<dbReference type="Pfam" id="PF13241">
    <property type="entry name" value="NAD_binding_7"/>
    <property type="match status" value="1"/>
</dbReference>
<dbReference type="GO" id="GO:0032259">
    <property type="term" value="P:methylation"/>
    <property type="evidence" value="ECO:0007669"/>
    <property type="project" value="UniProtKB-KW"/>
</dbReference>
<dbReference type="CDD" id="cd11646">
    <property type="entry name" value="Precorrin_3B_C17_MT"/>
    <property type="match status" value="1"/>
</dbReference>
<gene>
    <name evidence="14" type="primary">cobJ</name>
    <name evidence="14" type="ORF">EI684_14355</name>
</gene>
<dbReference type="SUPFAM" id="SSF51735">
    <property type="entry name" value="NAD(P)-binding Rossmann-fold domains"/>
    <property type="match status" value="1"/>
</dbReference>
<dbReference type="InterPro" id="IPR036291">
    <property type="entry name" value="NAD(P)-bd_dom_sf"/>
</dbReference>
<dbReference type="InterPro" id="IPR014776">
    <property type="entry name" value="4pyrrole_Mease_sub2"/>
</dbReference>
<evidence type="ECO:0000256" key="9">
    <source>
        <dbReference type="ARBA" id="ARBA00023027"/>
    </source>
</evidence>
<feature type="compositionally biased region" description="Low complexity" evidence="12">
    <location>
        <begin position="14"/>
        <end position="30"/>
    </location>
</feature>
<dbReference type="InterPro" id="IPR006367">
    <property type="entry name" value="Sirohaem_synthase_N"/>
</dbReference>
<organism evidence="14 15">
    <name type="scientific">Candidatus Viridilinea halotolerans</name>
    <dbReference type="NCBI Taxonomy" id="2491704"/>
    <lineage>
        <taxon>Bacteria</taxon>
        <taxon>Bacillati</taxon>
        <taxon>Chloroflexota</taxon>
        <taxon>Chloroflexia</taxon>
        <taxon>Chloroflexales</taxon>
        <taxon>Chloroflexineae</taxon>
        <taxon>Oscillochloridaceae</taxon>
        <taxon>Candidatus Viridilinea</taxon>
    </lineage>
</organism>
<feature type="region of interest" description="Disordered" evidence="12">
    <location>
        <begin position="1"/>
        <end position="30"/>
    </location>
</feature>
<evidence type="ECO:0000256" key="4">
    <source>
        <dbReference type="ARBA" id="ARBA00022573"/>
    </source>
</evidence>
<dbReference type="UniPathway" id="UPA00148"/>
<feature type="compositionally biased region" description="Pro residues" evidence="12">
    <location>
        <begin position="295"/>
        <end position="304"/>
    </location>
</feature>
<dbReference type="GO" id="GO:0009236">
    <property type="term" value="P:cobalamin biosynthetic process"/>
    <property type="evidence" value="ECO:0007669"/>
    <property type="project" value="UniProtKB-UniPathway"/>
</dbReference>
<dbReference type="EC" id="1.3.1.76" evidence="3"/>
<name>A0A426TWK4_9CHLR</name>
<dbReference type="Proteomes" id="UP000280307">
    <property type="component" value="Unassembled WGS sequence"/>
</dbReference>
<dbReference type="SUPFAM" id="SSF75615">
    <property type="entry name" value="Siroheme synthase middle domains-like"/>
    <property type="match status" value="1"/>
</dbReference>
<dbReference type="GO" id="GO:0019354">
    <property type="term" value="P:siroheme biosynthetic process"/>
    <property type="evidence" value="ECO:0007669"/>
    <property type="project" value="UniProtKB-UniPathway"/>
</dbReference>
<dbReference type="InterPro" id="IPR035996">
    <property type="entry name" value="4pyrrol_Methylase_sf"/>
</dbReference>
<dbReference type="InterPro" id="IPR000878">
    <property type="entry name" value="4pyrrol_Mease"/>
</dbReference>
<dbReference type="GO" id="GO:0008168">
    <property type="term" value="F:methyltransferase activity"/>
    <property type="evidence" value="ECO:0007669"/>
    <property type="project" value="UniProtKB-KW"/>
</dbReference>
<evidence type="ECO:0000256" key="7">
    <source>
        <dbReference type="ARBA" id="ARBA00022691"/>
    </source>
</evidence>
<keyword evidence="8" id="KW-0560">Oxidoreductase</keyword>
<keyword evidence="5 14" id="KW-0489">Methyltransferase</keyword>
<dbReference type="AlphaFoldDB" id="A0A426TWK4"/>
<dbReference type="Gene3D" id="3.40.50.720">
    <property type="entry name" value="NAD(P)-binding Rossmann-like Domain"/>
    <property type="match status" value="1"/>
</dbReference>
<protein>
    <recommendedName>
        <fullName evidence="3">precorrin-2 dehydrogenase</fullName>
        <ecNumber evidence="3">1.3.1.76</ecNumber>
    </recommendedName>
</protein>
<dbReference type="Gene3D" id="3.30.950.10">
    <property type="entry name" value="Methyltransferase, Cobalt-precorrin-4 Transmethylase, Domain 2"/>
    <property type="match status" value="1"/>
</dbReference>
<evidence type="ECO:0000259" key="13">
    <source>
        <dbReference type="Pfam" id="PF00590"/>
    </source>
</evidence>
<dbReference type="Gene3D" id="3.40.1010.10">
    <property type="entry name" value="Cobalt-precorrin-4 Transmethylase, Domain 1"/>
    <property type="match status" value="1"/>
</dbReference>
<feature type="region of interest" description="Disordered" evidence="12">
    <location>
        <begin position="278"/>
        <end position="304"/>
    </location>
</feature>
<comment type="pathway">
    <text evidence="1">Cofactor biosynthesis; adenosylcobalamin biosynthesis.</text>
</comment>
<keyword evidence="10" id="KW-0627">Porphyrin biosynthesis</keyword>
<dbReference type="EMBL" id="RSAS01000574">
    <property type="protein sequence ID" value="RRR69924.1"/>
    <property type="molecule type" value="Genomic_DNA"/>
</dbReference>
<dbReference type="NCBIfam" id="TIGR01470">
    <property type="entry name" value="cysG_Nterm"/>
    <property type="match status" value="1"/>
</dbReference>
<evidence type="ECO:0000313" key="14">
    <source>
        <dbReference type="EMBL" id="RRR69924.1"/>
    </source>
</evidence>
<comment type="caution">
    <text evidence="14">The sequence shown here is derived from an EMBL/GenBank/DDBJ whole genome shotgun (WGS) entry which is preliminary data.</text>
</comment>
<accession>A0A426TWK4</accession>
<evidence type="ECO:0000256" key="8">
    <source>
        <dbReference type="ARBA" id="ARBA00023002"/>
    </source>
</evidence>
<evidence type="ECO:0000313" key="15">
    <source>
        <dbReference type="Proteomes" id="UP000280307"/>
    </source>
</evidence>
<keyword evidence="7" id="KW-0949">S-adenosyl-L-methionine</keyword>
<evidence type="ECO:0000256" key="12">
    <source>
        <dbReference type="SAM" id="MobiDB-lite"/>
    </source>
</evidence>
<dbReference type="PANTHER" id="PTHR47036:SF1">
    <property type="entry name" value="COBALT-FACTOR III C(17)-METHYLTRANSFERASE-RELATED"/>
    <property type="match status" value="1"/>
</dbReference>
<dbReference type="InterPro" id="IPR014777">
    <property type="entry name" value="4pyrrole_Mease_sub1"/>
</dbReference>
<dbReference type="PANTHER" id="PTHR47036">
    <property type="entry name" value="COBALT-FACTOR III C(17)-METHYLTRANSFERASE-RELATED"/>
    <property type="match status" value="1"/>
</dbReference>
<dbReference type="NCBIfam" id="TIGR01466">
    <property type="entry name" value="cobJ_cbiH"/>
    <property type="match status" value="1"/>
</dbReference>
<comment type="catalytic activity">
    <reaction evidence="11">
        <text>precorrin-2 + NAD(+) = sirohydrochlorin + NADH + 2 H(+)</text>
        <dbReference type="Rhea" id="RHEA:15613"/>
        <dbReference type="ChEBI" id="CHEBI:15378"/>
        <dbReference type="ChEBI" id="CHEBI:57540"/>
        <dbReference type="ChEBI" id="CHEBI:57945"/>
        <dbReference type="ChEBI" id="CHEBI:58351"/>
        <dbReference type="ChEBI" id="CHEBI:58827"/>
        <dbReference type="EC" id="1.3.1.76"/>
    </reaction>
</comment>
<dbReference type="SUPFAM" id="SSF53790">
    <property type="entry name" value="Tetrapyrrole methylase"/>
    <property type="match status" value="1"/>
</dbReference>